<dbReference type="GO" id="GO:0016747">
    <property type="term" value="F:acyltransferase activity, transferring groups other than amino-acyl groups"/>
    <property type="evidence" value="ECO:0007669"/>
    <property type="project" value="InterPro"/>
</dbReference>
<dbReference type="HOGENOM" id="CLU_041462_0_0_1"/>
<dbReference type="EMBL" id="AZST01000273">
    <property type="protein sequence ID" value="KEP50235.1"/>
    <property type="molecule type" value="Genomic_DNA"/>
</dbReference>
<sequence length="507" mass="55189">MTRTSPNSTMPYHSRPISETEIDSLPLRFVKLEQGEQETFTDVLLQVWFALAQSGSLATLPPVPDIVSFVDDCSFFYLIFHTHPDELKLAPGDRLTSSPSPPPTASSSKTPPRPSPNKRPHPYAHARPQPLSSNDRSLSDEVIGCVYLSYSSSTQSTLDMGIALRPEARGNGFGRAAITKFLRFSFDTLGVHRVVANVFGPSDLNQQQSARESGAVRWVFEKLGFVPEGVQRRAAFSAAEGIWRDVYPLAMLDMDWVRLGGRRPEGRAGITCPFEAMIERHTAEQEEMSEWMEDPGWGQLRRVASTETIKGPDDEEPPIQKPEPRSPSSTSSFTIPSEHDWCSATPSTDADYSLVSHSPPPDYSPAPSDLYSPFATPSDLYSPSAPPSDIYSPSGSPSDLYSPVGTPAPFSMIGSPDLDPPLSPGFSITDEEIIELALLSTRVTPYVVGSLPTTPPSAVPTTLPSVPTTPPSAVSLTSPSVFSLQDGDEPLEYWPSDSDFDGSERGR</sequence>
<feature type="domain" description="N-acetyltransferase" evidence="2">
    <location>
        <begin position="140"/>
        <end position="198"/>
    </location>
</feature>
<protein>
    <submittedName>
        <fullName evidence="3">GNAT family acetyltransferase</fullName>
    </submittedName>
</protein>
<keyword evidence="4" id="KW-1185">Reference proteome</keyword>
<feature type="compositionally biased region" description="Low complexity" evidence="1">
    <location>
        <begin position="459"/>
        <end position="481"/>
    </location>
</feature>
<reference evidence="3 4" key="1">
    <citation type="submission" date="2013-12" db="EMBL/GenBank/DDBJ databases">
        <authorList>
            <person name="Cubeta M."/>
            <person name="Pakala S."/>
            <person name="Fedorova N."/>
            <person name="Thomas E."/>
            <person name="Dean R."/>
            <person name="Jabaji S."/>
            <person name="Neate S."/>
            <person name="Toda T."/>
            <person name="Tavantzis S."/>
            <person name="Vilgalys R."/>
            <person name="Bharathan N."/>
            <person name="Pakala S."/>
            <person name="Losada L.S."/>
            <person name="Zafar N."/>
            <person name="Nierman W."/>
        </authorList>
    </citation>
    <scope>NUCLEOTIDE SEQUENCE [LARGE SCALE GENOMIC DNA]</scope>
    <source>
        <strain evidence="3 4">123E</strain>
    </source>
</reference>
<dbReference type="Gene3D" id="3.40.630.30">
    <property type="match status" value="1"/>
</dbReference>
<accession>A0A074RY90</accession>
<keyword evidence="3" id="KW-0808">Transferase</keyword>
<dbReference type="SUPFAM" id="SSF55729">
    <property type="entry name" value="Acyl-CoA N-acyltransferases (Nat)"/>
    <property type="match status" value="1"/>
</dbReference>
<dbReference type="CDD" id="cd04301">
    <property type="entry name" value="NAT_SF"/>
    <property type="match status" value="1"/>
</dbReference>
<name>A0A074RY90_9AGAM</name>
<evidence type="ECO:0000259" key="2">
    <source>
        <dbReference type="Pfam" id="PF13302"/>
    </source>
</evidence>
<feature type="compositionally biased region" description="Low complexity" evidence="1">
    <location>
        <begin position="326"/>
        <end position="336"/>
    </location>
</feature>
<feature type="region of interest" description="Disordered" evidence="1">
    <location>
        <begin position="447"/>
        <end position="507"/>
    </location>
</feature>
<dbReference type="AlphaFoldDB" id="A0A074RY90"/>
<comment type="caution">
    <text evidence="3">The sequence shown here is derived from an EMBL/GenBank/DDBJ whole genome shotgun (WGS) entry which is preliminary data.</text>
</comment>
<evidence type="ECO:0000313" key="4">
    <source>
        <dbReference type="Proteomes" id="UP000027456"/>
    </source>
</evidence>
<dbReference type="OrthoDB" id="64477at2759"/>
<proteinExistence type="predicted"/>
<evidence type="ECO:0000256" key="1">
    <source>
        <dbReference type="SAM" id="MobiDB-lite"/>
    </source>
</evidence>
<dbReference type="InterPro" id="IPR000182">
    <property type="entry name" value="GNAT_dom"/>
</dbReference>
<dbReference type="Pfam" id="PF13302">
    <property type="entry name" value="Acetyltransf_3"/>
    <property type="match status" value="1"/>
</dbReference>
<organism evidence="3 4">
    <name type="scientific">Rhizoctonia solani 123E</name>
    <dbReference type="NCBI Taxonomy" id="1423351"/>
    <lineage>
        <taxon>Eukaryota</taxon>
        <taxon>Fungi</taxon>
        <taxon>Dikarya</taxon>
        <taxon>Basidiomycota</taxon>
        <taxon>Agaricomycotina</taxon>
        <taxon>Agaricomycetes</taxon>
        <taxon>Cantharellales</taxon>
        <taxon>Ceratobasidiaceae</taxon>
        <taxon>Rhizoctonia</taxon>
    </lineage>
</organism>
<dbReference type="Proteomes" id="UP000027456">
    <property type="component" value="Unassembled WGS sequence"/>
</dbReference>
<feature type="region of interest" description="Disordered" evidence="1">
    <location>
        <begin position="90"/>
        <end position="136"/>
    </location>
</feature>
<dbReference type="InterPro" id="IPR016181">
    <property type="entry name" value="Acyl_CoA_acyltransferase"/>
</dbReference>
<feature type="region of interest" description="Disordered" evidence="1">
    <location>
        <begin position="308"/>
        <end position="426"/>
    </location>
</feature>
<gene>
    <name evidence="3" type="ORF">V565_084020</name>
</gene>
<evidence type="ECO:0000313" key="3">
    <source>
        <dbReference type="EMBL" id="KEP50235.1"/>
    </source>
</evidence>